<evidence type="ECO:0000313" key="3">
    <source>
        <dbReference type="Proteomes" id="UP000316560"/>
    </source>
</evidence>
<dbReference type="EMBL" id="VFRA01000001">
    <property type="protein sequence ID" value="TQO20648.1"/>
    <property type="molecule type" value="Genomic_DNA"/>
</dbReference>
<accession>A0A8H2PZF6</accession>
<dbReference type="InterPro" id="IPR014914">
    <property type="entry name" value="RES_dom"/>
</dbReference>
<dbReference type="AlphaFoldDB" id="A0A8H2PZF6"/>
<keyword evidence="3" id="KW-1185">Reference proteome</keyword>
<evidence type="ECO:0000313" key="2">
    <source>
        <dbReference type="EMBL" id="TQO20648.1"/>
    </source>
</evidence>
<evidence type="ECO:0000259" key="1">
    <source>
        <dbReference type="Pfam" id="PF08808"/>
    </source>
</evidence>
<protein>
    <submittedName>
        <fullName evidence="2">RES domain-containing protein</fullName>
    </submittedName>
</protein>
<proteinExistence type="predicted"/>
<gene>
    <name evidence="2" type="ORF">FB472_2291</name>
</gene>
<feature type="domain" description="RES" evidence="1">
    <location>
        <begin position="24"/>
        <end position="184"/>
    </location>
</feature>
<dbReference type="Pfam" id="PF08808">
    <property type="entry name" value="RES"/>
    <property type="match status" value="1"/>
</dbReference>
<organism evidence="2 3">
    <name type="scientific">Rhodoglobus vestalii</name>
    <dbReference type="NCBI Taxonomy" id="193384"/>
    <lineage>
        <taxon>Bacteria</taxon>
        <taxon>Bacillati</taxon>
        <taxon>Actinomycetota</taxon>
        <taxon>Actinomycetes</taxon>
        <taxon>Micrococcales</taxon>
        <taxon>Microbacteriaceae</taxon>
        <taxon>Rhodoglobus</taxon>
    </lineage>
</organism>
<sequence>MSSNPAPPTHLTTRPEDLLTRTTPLWRLFKASGPFPQTWNGLRHFGPLPALRFEPHIPPAHDQPAGVIYAAEDSLTPFAEAYQDSRTIDPDENGASLVLWQPTRPLRLLDLTGGWWFTNGATLAVAHGPKTTTQQWARAIYQQHDVGNTNPLNLDGVFYNSATTGKKAIALFESAADSFPPAPDLHVRLVDLGAQIFIEAAAKHLGLEVD</sequence>
<name>A0A8H2PZF6_9MICO</name>
<dbReference type="RefSeq" id="WP_170192084.1">
    <property type="nucleotide sequence ID" value="NZ_VFRA01000001.1"/>
</dbReference>
<reference evidence="2 3" key="1">
    <citation type="submission" date="2019-06" db="EMBL/GenBank/DDBJ databases">
        <title>Sequencing the genomes of 1000 actinobacteria strains.</title>
        <authorList>
            <person name="Klenk H.-P."/>
        </authorList>
    </citation>
    <scope>NUCLEOTIDE SEQUENCE [LARGE SCALE GENOMIC DNA]</scope>
    <source>
        <strain evidence="2 3">DSM 21947</strain>
    </source>
</reference>
<dbReference type="Proteomes" id="UP000316560">
    <property type="component" value="Unassembled WGS sequence"/>
</dbReference>
<comment type="caution">
    <text evidence="2">The sequence shown here is derived from an EMBL/GenBank/DDBJ whole genome shotgun (WGS) entry which is preliminary data.</text>
</comment>